<dbReference type="AlphaFoldDB" id="A0A9X8R5S9"/>
<protein>
    <submittedName>
        <fullName evidence="1">Uncharacterized protein</fullName>
    </submittedName>
</protein>
<keyword evidence="2" id="KW-1185">Reference proteome</keyword>
<gene>
    <name evidence="1" type="ORF">SAMN05421802_11711</name>
</gene>
<accession>A0A9X8R5S9</accession>
<dbReference type="Proteomes" id="UP000185547">
    <property type="component" value="Unassembled WGS sequence"/>
</dbReference>
<reference evidence="1 2" key="1">
    <citation type="submission" date="2017-01" db="EMBL/GenBank/DDBJ databases">
        <authorList>
            <person name="Varghese N."/>
            <person name="Submissions S."/>
        </authorList>
    </citation>
    <scope>NUCLEOTIDE SEQUENCE [LARGE SCALE GENOMIC DNA]</scope>
    <source>
        <strain evidence="1 2">DSM 44280</strain>
    </source>
</reference>
<name>A0A9X8R5S9_9CORY</name>
<proteinExistence type="predicted"/>
<organism evidence="1 2">
    <name type="scientific">Corynebacterium afermentans</name>
    <dbReference type="NCBI Taxonomy" id="38286"/>
    <lineage>
        <taxon>Bacteria</taxon>
        <taxon>Bacillati</taxon>
        <taxon>Actinomycetota</taxon>
        <taxon>Actinomycetes</taxon>
        <taxon>Mycobacteriales</taxon>
        <taxon>Corynebacteriaceae</taxon>
        <taxon>Corynebacterium</taxon>
    </lineage>
</organism>
<evidence type="ECO:0000313" key="1">
    <source>
        <dbReference type="EMBL" id="SIQ51871.1"/>
    </source>
</evidence>
<evidence type="ECO:0000313" key="2">
    <source>
        <dbReference type="Proteomes" id="UP000185547"/>
    </source>
</evidence>
<sequence>MQVVMDPFPTDHIAQNRILSLASKKCQRFDIVLTDEMVASATGLEINTVDPIDFSKPGMVGIGTSTPSHIQIELDDGNKIPVPGVVEYWPEDYLPQEMAVSLKTGDIVVTDAHRHFINNELLEIAITPTLRVEVTKGKRTGNVRLSFESSFKETLTNLEFLSNWVQTGVVEIGGKKVSSSLNSKSLEGLTGTLEFARKANQFFRKLEVDTSLMSAQDVLEPSVLLRHLIEHFVDSQNLQMSYAPPQQFVVEVGEKQLRLIAHDTDERGQLKVCGINDLGPGQLWWIPSDGSEDYLRVSVFEILDVEAIGKTLNLGLSDIQDKYLTYVDECNRSSWANDTVLKLIEAADFYADRRMEFLEAALELSELVASDPGMKDIAQINKWQIQARLNELGDVDYKKIREFREMLPSDGQFSSALKAGASVLLGQSGEVDFWLSRTEDGDRSRFKETPIYRFHTNRSDVIADRKRGSEPDKWEEYRQRCMLRSTL</sequence>
<comment type="caution">
    <text evidence="1">The sequence shown here is derived from an EMBL/GenBank/DDBJ whole genome shotgun (WGS) entry which is preliminary data.</text>
</comment>
<dbReference type="EMBL" id="FTMH01000017">
    <property type="protein sequence ID" value="SIQ51871.1"/>
    <property type="molecule type" value="Genomic_DNA"/>
</dbReference>